<dbReference type="FunFam" id="3.30.160.60:FF:001498">
    <property type="entry name" value="Zinc finger protein 404"/>
    <property type="match status" value="1"/>
</dbReference>
<dbReference type="GO" id="GO:0008270">
    <property type="term" value="F:zinc ion binding"/>
    <property type="evidence" value="ECO:0007669"/>
    <property type="project" value="UniProtKB-KW"/>
</dbReference>
<evidence type="ECO:0000256" key="9">
    <source>
        <dbReference type="ARBA" id="ARBA00023125"/>
    </source>
</evidence>
<evidence type="ECO:0000256" key="1">
    <source>
        <dbReference type="ARBA" id="ARBA00003767"/>
    </source>
</evidence>
<reference evidence="14" key="1">
    <citation type="thesis" date="2020" institute="ProQuest LLC" country="789 East Eisenhower Parkway, Ann Arbor, MI, USA">
        <title>Comparative Genomics and Chromosome Evolution.</title>
        <authorList>
            <person name="Mudd A.B."/>
        </authorList>
    </citation>
    <scope>NUCLEOTIDE SEQUENCE</scope>
    <source>
        <strain evidence="14">Female2</strain>
        <tissue evidence="14">Blood</tissue>
    </source>
</reference>
<evidence type="ECO:0000256" key="4">
    <source>
        <dbReference type="ARBA" id="ARBA00022723"/>
    </source>
</evidence>
<feature type="domain" description="C2H2-type" evidence="13">
    <location>
        <begin position="101"/>
        <end position="128"/>
    </location>
</feature>
<evidence type="ECO:0000259" key="13">
    <source>
        <dbReference type="PROSITE" id="PS50157"/>
    </source>
</evidence>
<evidence type="ECO:0000313" key="15">
    <source>
        <dbReference type="Proteomes" id="UP000812440"/>
    </source>
</evidence>
<dbReference type="PANTHER" id="PTHR24393">
    <property type="entry name" value="ZINC FINGER PROTEIN"/>
    <property type="match status" value="1"/>
</dbReference>
<dbReference type="GO" id="GO:0005634">
    <property type="term" value="C:nucleus"/>
    <property type="evidence" value="ECO:0007669"/>
    <property type="project" value="UniProtKB-SubCell"/>
</dbReference>
<evidence type="ECO:0000256" key="11">
    <source>
        <dbReference type="ARBA" id="ARBA00023242"/>
    </source>
</evidence>
<keyword evidence="9" id="KW-0238">DNA-binding</keyword>
<evidence type="ECO:0000256" key="6">
    <source>
        <dbReference type="ARBA" id="ARBA00022771"/>
    </source>
</evidence>
<dbReference type="FunFam" id="3.30.160.60:FF:000097">
    <property type="entry name" value="Zinc finger protein"/>
    <property type="match status" value="1"/>
</dbReference>
<dbReference type="PROSITE" id="PS00028">
    <property type="entry name" value="ZINC_FINGER_C2H2_1"/>
    <property type="match status" value="3"/>
</dbReference>
<dbReference type="FunFam" id="3.30.160.60:FF:002716">
    <property type="entry name" value="Zinc finger protein 212"/>
    <property type="match status" value="1"/>
</dbReference>
<keyword evidence="5" id="KW-0677">Repeat</keyword>
<protein>
    <recommendedName>
        <fullName evidence="13">C2H2-type domain-containing protein</fullName>
    </recommendedName>
</protein>
<organism evidence="14 15">
    <name type="scientific">Hymenochirus boettgeri</name>
    <name type="common">Congo dwarf clawed frog</name>
    <dbReference type="NCBI Taxonomy" id="247094"/>
    <lineage>
        <taxon>Eukaryota</taxon>
        <taxon>Metazoa</taxon>
        <taxon>Chordata</taxon>
        <taxon>Craniata</taxon>
        <taxon>Vertebrata</taxon>
        <taxon>Euteleostomi</taxon>
        <taxon>Amphibia</taxon>
        <taxon>Batrachia</taxon>
        <taxon>Anura</taxon>
        <taxon>Pipoidea</taxon>
        <taxon>Pipidae</taxon>
        <taxon>Pipinae</taxon>
        <taxon>Hymenochirus</taxon>
    </lineage>
</organism>
<dbReference type="FunFam" id="3.30.160.60:FF:001158">
    <property type="entry name" value="zinc finger protein 22"/>
    <property type="match status" value="2"/>
</dbReference>
<dbReference type="SUPFAM" id="SSF57667">
    <property type="entry name" value="beta-beta-alpha zinc fingers"/>
    <property type="match status" value="2"/>
</dbReference>
<keyword evidence="11" id="KW-0539">Nucleus</keyword>
<keyword evidence="4" id="KW-0479">Metal-binding</keyword>
<comment type="function">
    <text evidence="1">May be involved in transcriptional regulation.</text>
</comment>
<dbReference type="GO" id="GO:0000978">
    <property type="term" value="F:RNA polymerase II cis-regulatory region sequence-specific DNA binding"/>
    <property type="evidence" value="ECO:0007669"/>
    <property type="project" value="TreeGrafter"/>
</dbReference>
<comment type="caution">
    <text evidence="14">The sequence shown here is derived from an EMBL/GenBank/DDBJ whole genome shotgun (WGS) entry which is preliminary data.</text>
</comment>
<dbReference type="OrthoDB" id="9036823at2759"/>
<dbReference type="PROSITE" id="PS50157">
    <property type="entry name" value="ZINC_FINGER_C2H2_2"/>
    <property type="match status" value="5"/>
</dbReference>
<feature type="domain" description="C2H2-type" evidence="13">
    <location>
        <begin position="129"/>
        <end position="156"/>
    </location>
</feature>
<feature type="domain" description="C2H2-type" evidence="13">
    <location>
        <begin position="45"/>
        <end position="72"/>
    </location>
</feature>
<evidence type="ECO:0000256" key="8">
    <source>
        <dbReference type="ARBA" id="ARBA00023015"/>
    </source>
</evidence>
<evidence type="ECO:0000256" key="10">
    <source>
        <dbReference type="ARBA" id="ARBA00023163"/>
    </source>
</evidence>
<sequence>MGCNLNNSLSDNYISNGIKEESASFEVEKQMDYNIIILDDQDMDTSTPICNKQFINQSKLATHQRTHTGEKPFSCSDCGKRFSTSTHLKTHTRIHTGEKPFTCSECGKGFAQSSLLTYHFRSHTGEKPFSCSECGKCFGQSSDLKRHYRVHTGDKPFTCTECGKSFAQSRKLMDYIVMKKPGDGVPTSCTECMLEGSCRLHPPTVSHPSRSVIQKENDKKILDLISTHQHLLTGEVGGVPIRDWLVTG</sequence>
<dbReference type="Pfam" id="PF00096">
    <property type="entry name" value="zf-C2H2"/>
    <property type="match status" value="5"/>
</dbReference>
<evidence type="ECO:0000256" key="7">
    <source>
        <dbReference type="ARBA" id="ARBA00022833"/>
    </source>
</evidence>
<keyword evidence="6 12" id="KW-0863">Zinc-finger</keyword>
<dbReference type="InterPro" id="IPR013087">
    <property type="entry name" value="Znf_C2H2_type"/>
</dbReference>
<evidence type="ECO:0000256" key="5">
    <source>
        <dbReference type="ARBA" id="ARBA00022737"/>
    </source>
</evidence>
<evidence type="ECO:0000313" key="14">
    <source>
        <dbReference type="EMBL" id="KAG8432101.1"/>
    </source>
</evidence>
<keyword evidence="10" id="KW-0804">Transcription</keyword>
<comment type="similarity">
    <text evidence="3">Belongs to the krueppel C2H2-type zinc-finger protein family.</text>
</comment>
<name>A0A8T2INI7_9PIPI</name>
<dbReference type="EMBL" id="JAACNH010000011">
    <property type="protein sequence ID" value="KAG8432101.1"/>
    <property type="molecule type" value="Genomic_DNA"/>
</dbReference>
<gene>
    <name evidence="14" type="ORF">GDO86_018843</name>
</gene>
<comment type="subcellular location">
    <subcellularLocation>
        <location evidence="2">Nucleus</location>
    </subcellularLocation>
</comment>
<feature type="domain" description="C2H2-type" evidence="13">
    <location>
        <begin position="157"/>
        <end position="175"/>
    </location>
</feature>
<dbReference type="Gene3D" id="3.30.160.60">
    <property type="entry name" value="Classic Zinc Finger"/>
    <property type="match status" value="5"/>
</dbReference>
<accession>A0A8T2INI7</accession>
<proteinExistence type="inferred from homology"/>
<feature type="domain" description="C2H2-type" evidence="13">
    <location>
        <begin position="73"/>
        <end position="100"/>
    </location>
</feature>
<dbReference type="PANTHER" id="PTHR24393:SF158">
    <property type="entry name" value="C2H2-TYPE DOMAIN-CONTAINING PROTEIN"/>
    <property type="match status" value="1"/>
</dbReference>
<dbReference type="AlphaFoldDB" id="A0A8T2INI7"/>
<dbReference type="Proteomes" id="UP000812440">
    <property type="component" value="Unassembled WGS sequence"/>
</dbReference>
<keyword evidence="8" id="KW-0805">Transcription regulation</keyword>
<evidence type="ECO:0000256" key="12">
    <source>
        <dbReference type="PROSITE-ProRule" id="PRU00042"/>
    </source>
</evidence>
<dbReference type="SMART" id="SM00355">
    <property type="entry name" value="ZnF_C2H2"/>
    <property type="match status" value="4"/>
</dbReference>
<evidence type="ECO:0000256" key="3">
    <source>
        <dbReference type="ARBA" id="ARBA00006991"/>
    </source>
</evidence>
<evidence type="ECO:0000256" key="2">
    <source>
        <dbReference type="ARBA" id="ARBA00004123"/>
    </source>
</evidence>
<keyword evidence="15" id="KW-1185">Reference proteome</keyword>
<dbReference type="GO" id="GO:0001228">
    <property type="term" value="F:DNA-binding transcription activator activity, RNA polymerase II-specific"/>
    <property type="evidence" value="ECO:0007669"/>
    <property type="project" value="TreeGrafter"/>
</dbReference>
<keyword evidence="7" id="KW-0862">Zinc</keyword>
<dbReference type="InterPro" id="IPR036236">
    <property type="entry name" value="Znf_C2H2_sf"/>
</dbReference>